<evidence type="ECO:0000313" key="8">
    <source>
        <dbReference type="Proteomes" id="UP000031036"/>
    </source>
</evidence>
<protein>
    <recommendedName>
        <fullName evidence="1">non-specific serine/threonine protein kinase</fullName>
        <ecNumber evidence="1">2.7.11.1</ecNumber>
    </recommendedName>
</protein>
<feature type="compositionally biased region" description="Polar residues" evidence="5">
    <location>
        <begin position="181"/>
        <end position="201"/>
    </location>
</feature>
<dbReference type="InterPro" id="IPR050235">
    <property type="entry name" value="CK1_Ser-Thr_kinase"/>
</dbReference>
<reference evidence="7 8" key="1">
    <citation type="submission" date="2014-11" db="EMBL/GenBank/DDBJ databases">
        <title>Genetic blueprint of the zoonotic pathogen Toxocara canis.</title>
        <authorList>
            <person name="Zhu X.-Q."/>
            <person name="Korhonen P.K."/>
            <person name="Cai H."/>
            <person name="Young N.D."/>
            <person name="Nejsum P."/>
            <person name="von Samson-Himmelstjerna G."/>
            <person name="Boag P.R."/>
            <person name="Tan P."/>
            <person name="Li Q."/>
            <person name="Min J."/>
            <person name="Yang Y."/>
            <person name="Wang X."/>
            <person name="Fang X."/>
            <person name="Hall R.S."/>
            <person name="Hofmann A."/>
            <person name="Sternberg P.W."/>
            <person name="Jex A.R."/>
            <person name="Gasser R.B."/>
        </authorList>
    </citation>
    <scope>NUCLEOTIDE SEQUENCE [LARGE SCALE GENOMIC DNA]</scope>
    <source>
        <strain evidence="7">PN_DK_2014</strain>
    </source>
</reference>
<dbReference type="EC" id="2.7.11.1" evidence="1"/>
<dbReference type="InterPro" id="IPR008271">
    <property type="entry name" value="Ser/Thr_kinase_AS"/>
</dbReference>
<dbReference type="PANTHER" id="PTHR11909">
    <property type="entry name" value="CASEIN KINASE-RELATED"/>
    <property type="match status" value="1"/>
</dbReference>
<dbReference type="Pfam" id="PF00069">
    <property type="entry name" value="Pkinase"/>
    <property type="match status" value="1"/>
</dbReference>
<evidence type="ECO:0000259" key="6">
    <source>
        <dbReference type="PROSITE" id="PS50011"/>
    </source>
</evidence>
<dbReference type="OrthoDB" id="5979581at2759"/>
<dbReference type="PROSITE" id="PS00107">
    <property type="entry name" value="PROTEIN_KINASE_ATP"/>
    <property type="match status" value="1"/>
</dbReference>
<feature type="compositionally biased region" description="Basic and acidic residues" evidence="5">
    <location>
        <begin position="81"/>
        <end position="100"/>
    </location>
</feature>
<keyword evidence="8" id="KW-1185">Reference proteome</keyword>
<keyword evidence="7" id="KW-0808">Transferase</keyword>
<dbReference type="SMART" id="SM00220">
    <property type="entry name" value="S_TKc"/>
    <property type="match status" value="1"/>
</dbReference>
<proteinExistence type="predicted"/>
<feature type="compositionally biased region" description="Low complexity" evidence="5">
    <location>
        <begin position="101"/>
        <end position="110"/>
    </location>
</feature>
<feature type="compositionally biased region" description="Basic and acidic residues" evidence="5">
    <location>
        <begin position="206"/>
        <end position="223"/>
    </location>
</feature>
<dbReference type="Gene3D" id="1.10.510.10">
    <property type="entry name" value="Transferase(Phosphotransferase) domain 1"/>
    <property type="match status" value="1"/>
</dbReference>
<evidence type="ECO:0000256" key="1">
    <source>
        <dbReference type="ARBA" id="ARBA00012513"/>
    </source>
</evidence>
<evidence type="ECO:0000256" key="4">
    <source>
        <dbReference type="PROSITE-ProRule" id="PRU10141"/>
    </source>
</evidence>
<dbReference type="EMBL" id="JPKZ01001896">
    <property type="protein sequence ID" value="KHN79572.1"/>
    <property type="molecule type" value="Genomic_DNA"/>
</dbReference>
<dbReference type="Proteomes" id="UP000031036">
    <property type="component" value="Unassembled WGS sequence"/>
</dbReference>
<feature type="domain" description="Protein kinase" evidence="6">
    <location>
        <begin position="297"/>
        <end position="592"/>
    </location>
</feature>
<dbReference type="InterPro" id="IPR011009">
    <property type="entry name" value="Kinase-like_dom_sf"/>
</dbReference>
<evidence type="ECO:0000256" key="3">
    <source>
        <dbReference type="ARBA" id="ARBA00022840"/>
    </source>
</evidence>
<evidence type="ECO:0000313" key="7">
    <source>
        <dbReference type="EMBL" id="KHN79572.1"/>
    </source>
</evidence>
<comment type="caution">
    <text evidence="7">The sequence shown here is derived from an EMBL/GenBank/DDBJ whole genome shotgun (WGS) entry which is preliminary data.</text>
</comment>
<dbReference type="PROSITE" id="PS00108">
    <property type="entry name" value="PROTEIN_KINASE_ST"/>
    <property type="match status" value="1"/>
</dbReference>
<gene>
    <name evidence="7" type="primary">Ttbk2</name>
    <name evidence="7" type="ORF">Tcan_06833</name>
</gene>
<dbReference type="STRING" id="6265.A0A0B2VDS9"/>
<dbReference type="GO" id="GO:0005524">
    <property type="term" value="F:ATP binding"/>
    <property type="evidence" value="ECO:0007669"/>
    <property type="project" value="UniProtKB-UniRule"/>
</dbReference>
<dbReference type="InterPro" id="IPR000719">
    <property type="entry name" value="Prot_kinase_dom"/>
</dbReference>
<evidence type="ECO:0000256" key="2">
    <source>
        <dbReference type="ARBA" id="ARBA00022741"/>
    </source>
</evidence>
<dbReference type="AlphaFoldDB" id="A0A0B2VDS9"/>
<accession>A0A0B2VDS9</accession>
<dbReference type="InterPro" id="IPR017441">
    <property type="entry name" value="Protein_kinase_ATP_BS"/>
</dbReference>
<name>A0A0B2VDS9_TOXCA</name>
<dbReference type="GO" id="GO:0004674">
    <property type="term" value="F:protein serine/threonine kinase activity"/>
    <property type="evidence" value="ECO:0007669"/>
    <property type="project" value="UniProtKB-EC"/>
</dbReference>
<keyword evidence="7" id="KW-0418">Kinase</keyword>
<sequence>MKANFESNEQKQEAGKAPVSAQPPIDSTKPVAPSGQHAPRARSASGHSKKSKSGSKSGDSPGAKRKIMKNAVIQETNATAKAEKLEQHATKITKSKELLLKKQQLKSTKSAPKSGDMPNAKKKSMKSAEGMPNAKKKGVKSADGMLNAKKKSMQSAEGLSNAKKKSMQSAEGLSNAKKKSMQSAEGQFATPNITKTMTTNAVIGDKSAEKDGGENKSAEKDGGENIDPEQSGKRRIMRTLGQSAFLQRKAIIKAAGIVAIDVAEKGKQNAKCMSQNFNCGKGAPRLLAPETIILEKYRIQQMIGGGGFGQIYRAFDESKKRIAAVKVVPSDHEPARMVLEQMVLLKLRGHKHIPALYASGCTSTMHFLVMELLGKNLSELRRRESSQRFSLQTVVMCGVQAIDAIKIIHDADFIHRDIKPSNFCIGARAATKRTIYLLDFGMVRQYRRNSGEQRKKREFAGFRGTLRYASFNVHLGKEQTPVDDFISLYYSFVELGEGSLPWKTTKNSNEVKELKLNTSFVDYCKHLPKNFDEFLKYLSTISENNSQINYDDLKQMLRKHLPANFNEAKAPFDWEVIDHSLDAVTTHDSQRA</sequence>
<organism evidence="7 8">
    <name type="scientific">Toxocara canis</name>
    <name type="common">Canine roundworm</name>
    <dbReference type="NCBI Taxonomy" id="6265"/>
    <lineage>
        <taxon>Eukaryota</taxon>
        <taxon>Metazoa</taxon>
        <taxon>Ecdysozoa</taxon>
        <taxon>Nematoda</taxon>
        <taxon>Chromadorea</taxon>
        <taxon>Rhabditida</taxon>
        <taxon>Spirurina</taxon>
        <taxon>Ascaridomorpha</taxon>
        <taxon>Ascaridoidea</taxon>
        <taxon>Toxocaridae</taxon>
        <taxon>Toxocara</taxon>
    </lineage>
</organism>
<evidence type="ECO:0000256" key="5">
    <source>
        <dbReference type="SAM" id="MobiDB-lite"/>
    </source>
</evidence>
<keyword evidence="2 4" id="KW-0547">Nucleotide-binding</keyword>
<keyword evidence="3 4" id="KW-0067">ATP-binding</keyword>
<dbReference type="PROSITE" id="PS50011">
    <property type="entry name" value="PROTEIN_KINASE_DOM"/>
    <property type="match status" value="1"/>
</dbReference>
<feature type="region of interest" description="Disordered" evidence="5">
    <location>
        <begin position="1"/>
        <end position="235"/>
    </location>
</feature>
<dbReference type="SUPFAM" id="SSF56112">
    <property type="entry name" value="Protein kinase-like (PK-like)"/>
    <property type="match status" value="1"/>
</dbReference>
<feature type="binding site" evidence="4">
    <location>
        <position position="326"/>
    </location>
    <ligand>
        <name>ATP</name>
        <dbReference type="ChEBI" id="CHEBI:30616"/>
    </ligand>
</feature>